<gene>
    <name evidence="1" type="ORF">GCM10009554_61950</name>
</gene>
<comment type="caution">
    <text evidence="1">The sequence shown here is derived from an EMBL/GenBank/DDBJ whole genome shotgun (WGS) entry which is preliminary data.</text>
</comment>
<protein>
    <recommendedName>
        <fullName evidence="3">Tetratricopeptide repeat protein</fullName>
    </recommendedName>
</protein>
<keyword evidence="2" id="KW-1185">Reference proteome</keyword>
<accession>A0ABN1RCY2</accession>
<dbReference type="Proteomes" id="UP001500542">
    <property type="component" value="Unassembled WGS sequence"/>
</dbReference>
<evidence type="ECO:0000313" key="2">
    <source>
        <dbReference type="Proteomes" id="UP001500542"/>
    </source>
</evidence>
<name>A0ABN1RCY2_9ACTN</name>
<dbReference type="EMBL" id="BAAAHK010000017">
    <property type="protein sequence ID" value="GAA0955068.1"/>
    <property type="molecule type" value="Genomic_DNA"/>
</dbReference>
<dbReference type="RefSeq" id="WP_343978172.1">
    <property type="nucleotide sequence ID" value="NZ_BAAAHK010000017.1"/>
</dbReference>
<sequence>MTFHEEVAVSNAFVAMMSSFDDDDGRPLDLYSGGVSEAFGLREETFPSFPISQVFEPAVRREAAIAAGLDDHDLATLRTGRTVREAGLRQQLEQMPESGGPERLYFTSMMVALSRFEIASTLIDESLDRSLPAPLAFEFALLGYIVGNRVGAKKDADWFALLRGHLSGGEIAPARALDACAQAIVCQMKTGALDRDDYRWFVEYGTRCAIEHKAEVDQGGLSSWYRGVAMIPAKGKDVGRTRELMERARGHAVAALSTNRSRYYDRHLLKTYLESTAKECLYVNRDRDKAVEAAQALVDLDPVWGPSWGEFGEIYESFGEYRNASEAYLQACRCGPPWLQHYAWRLVRVLERLDEPERCLEILSWLADFDPAGTPTEVLERGAGIAKNLGRPTEARAFRAALTNEQDN</sequence>
<evidence type="ECO:0000313" key="1">
    <source>
        <dbReference type="EMBL" id="GAA0955068.1"/>
    </source>
</evidence>
<dbReference type="InterPro" id="IPR011990">
    <property type="entry name" value="TPR-like_helical_dom_sf"/>
</dbReference>
<proteinExistence type="predicted"/>
<dbReference type="SUPFAM" id="SSF48452">
    <property type="entry name" value="TPR-like"/>
    <property type="match status" value="1"/>
</dbReference>
<organism evidence="1 2">
    <name type="scientific">Kribbella koreensis</name>
    <dbReference type="NCBI Taxonomy" id="57909"/>
    <lineage>
        <taxon>Bacteria</taxon>
        <taxon>Bacillati</taxon>
        <taxon>Actinomycetota</taxon>
        <taxon>Actinomycetes</taxon>
        <taxon>Propionibacteriales</taxon>
        <taxon>Kribbellaceae</taxon>
        <taxon>Kribbella</taxon>
    </lineage>
</organism>
<reference evidence="1 2" key="1">
    <citation type="journal article" date="2019" name="Int. J. Syst. Evol. Microbiol.">
        <title>The Global Catalogue of Microorganisms (GCM) 10K type strain sequencing project: providing services to taxonomists for standard genome sequencing and annotation.</title>
        <authorList>
            <consortium name="The Broad Institute Genomics Platform"/>
            <consortium name="The Broad Institute Genome Sequencing Center for Infectious Disease"/>
            <person name="Wu L."/>
            <person name="Ma J."/>
        </authorList>
    </citation>
    <scope>NUCLEOTIDE SEQUENCE [LARGE SCALE GENOMIC DNA]</scope>
    <source>
        <strain evidence="1 2">JCM 10977</strain>
    </source>
</reference>
<evidence type="ECO:0008006" key="3">
    <source>
        <dbReference type="Google" id="ProtNLM"/>
    </source>
</evidence>
<dbReference type="Gene3D" id="1.25.40.10">
    <property type="entry name" value="Tetratricopeptide repeat domain"/>
    <property type="match status" value="1"/>
</dbReference>